<keyword evidence="1" id="KW-1133">Transmembrane helix</keyword>
<evidence type="ECO:0000259" key="2">
    <source>
        <dbReference type="Pfam" id="PF16327"/>
    </source>
</evidence>
<keyword evidence="1" id="KW-0812">Transmembrane</keyword>
<reference evidence="3 4" key="1">
    <citation type="submission" date="2011-07" db="EMBL/GenBank/DDBJ databases">
        <authorList>
            <person name="Harkins D.M."/>
            <person name="Madupu R."/>
            <person name="Durkin A.S."/>
            <person name="Torralba M."/>
            <person name="Methe B."/>
            <person name="Sutton G.G."/>
            <person name="Nelson K.E."/>
        </authorList>
    </citation>
    <scope>NUCLEOTIDE SEQUENCE [LARGE SCALE GENOMIC DNA]</scope>
    <source>
        <strain evidence="3 4">HK 85</strain>
    </source>
</reference>
<evidence type="ECO:0000313" key="4">
    <source>
        <dbReference type="Proteomes" id="UP000006235"/>
    </source>
</evidence>
<evidence type="ECO:0000313" key="3">
    <source>
        <dbReference type="EMBL" id="EGV05618.1"/>
    </source>
</evidence>
<accession>F9QAA1</accession>
<gene>
    <name evidence="3" type="ORF">HMPREF9952_0397</name>
</gene>
<protein>
    <submittedName>
        <fullName evidence="3">Conserved domain protein</fullName>
    </submittedName>
</protein>
<dbReference type="EMBL" id="AFUV01000015">
    <property type="protein sequence ID" value="EGV05618.1"/>
    <property type="molecule type" value="Genomic_DNA"/>
</dbReference>
<dbReference type="InterPro" id="IPR032523">
    <property type="entry name" value="CcmF_C"/>
</dbReference>
<dbReference type="AlphaFoldDB" id="F9QAA1"/>
<dbReference type="Pfam" id="PF16327">
    <property type="entry name" value="CcmF_C"/>
    <property type="match status" value="1"/>
</dbReference>
<feature type="transmembrane region" description="Helical" evidence="1">
    <location>
        <begin position="123"/>
        <end position="143"/>
    </location>
</feature>
<name>F9QAA1_9PAST</name>
<evidence type="ECO:0000256" key="1">
    <source>
        <dbReference type="SAM" id="Phobius"/>
    </source>
</evidence>
<comment type="caution">
    <text evidence="3">The sequence shown here is derived from an EMBL/GenBank/DDBJ whole genome shotgun (WGS) entry which is preliminary data.</text>
</comment>
<proteinExistence type="predicted"/>
<dbReference type="Proteomes" id="UP000006235">
    <property type="component" value="Unassembled WGS sequence"/>
</dbReference>
<dbReference type="STRING" id="1035188.HMPREF9952_0397"/>
<keyword evidence="1" id="KW-0472">Membrane</keyword>
<feature type="domain" description="Cytochrome c-type biogenesis protein CcmF C-terminal" evidence="2">
    <location>
        <begin position="1"/>
        <end position="145"/>
    </location>
</feature>
<sequence length="156" mass="17777">MILAHLGIAMTVWGIAFSQNYSVERDVRMKVGDSVEIADYTFTFSGVHDANGPNYLGGLAQIDVTHDGQLEATLKAEKRFYTVSKMSMTEAAIDWGLTRDLYVALGEKLDDNSWALRLYYKPFIRWIWLGGLFMALGGLLCMFDRRYRFSKLVRQS</sequence>
<organism evidence="3 4">
    <name type="scientific">Haemophilus pittmaniae HK 85</name>
    <dbReference type="NCBI Taxonomy" id="1035188"/>
    <lineage>
        <taxon>Bacteria</taxon>
        <taxon>Pseudomonadati</taxon>
        <taxon>Pseudomonadota</taxon>
        <taxon>Gammaproteobacteria</taxon>
        <taxon>Pasteurellales</taxon>
        <taxon>Pasteurellaceae</taxon>
        <taxon>Haemophilus</taxon>
    </lineage>
</organism>